<evidence type="ECO:0000256" key="1">
    <source>
        <dbReference type="ARBA" id="ARBA00010617"/>
    </source>
</evidence>
<keyword evidence="2 7" id="KW-0349">Heme</keyword>
<evidence type="ECO:0000256" key="7">
    <source>
        <dbReference type="RuleBase" id="RU000461"/>
    </source>
</evidence>
<dbReference type="RefSeq" id="WP_066170494.1">
    <property type="nucleotide sequence ID" value="NZ_CP136137.1"/>
</dbReference>
<keyword evidence="6 7" id="KW-0503">Monooxygenase</keyword>
<name>A0ABZ2TZM8_9ACTN</name>
<evidence type="ECO:0000256" key="3">
    <source>
        <dbReference type="ARBA" id="ARBA00022723"/>
    </source>
</evidence>
<dbReference type="EMBL" id="CP136137">
    <property type="protein sequence ID" value="WYY06802.1"/>
    <property type="molecule type" value="Genomic_DNA"/>
</dbReference>
<dbReference type="InterPro" id="IPR017972">
    <property type="entry name" value="Cyt_P450_CS"/>
</dbReference>
<gene>
    <name evidence="8" type="ORF">RVF87_17360</name>
</gene>
<dbReference type="PRINTS" id="PR00385">
    <property type="entry name" value="P450"/>
</dbReference>
<reference evidence="8 9" key="1">
    <citation type="journal article" date="2023" name="Virus Evol.">
        <title>Computational host range prediction-The good, the bad, and the ugly.</title>
        <authorList>
            <person name="Howell A.A."/>
            <person name="Versoza C.J."/>
            <person name="Pfeifer S.P."/>
        </authorList>
    </citation>
    <scope>NUCLEOTIDE SEQUENCE [LARGE SCALE GENOMIC DNA]</scope>
    <source>
        <strain evidence="8 9">1610/1b</strain>
    </source>
</reference>
<keyword evidence="5 7" id="KW-0408">Iron</keyword>
<keyword evidence="4 7" id="KW-0560">Oxidoreductase</keyword>
<dbReference type="Pfam" id="PF00067">
    <property type="entry name" value="p450"/>
    <property type="match status" value="1"/>
</dbReference>
<sequence>MTVSSELQQGYYDSAPMAESRTAGWNYMRSPGSAYRAGDTYYLTSYEAVRYAQRNPEIFSSAKAFDAISAVVKLIPLAVDPPEHKRYRRILDPMLAPKMIDRIEDRLREQVRELIDAFAASGECDIVRDIALKFPTQAVLTLFGLPGEDLPQFLDWVDALIGGAVTELAEPSEQQMTAALGLFGYLQEHIERKRANPGDDMLSDILSLSGDDAWDDAEVLGLGFLFVLAGLDTVTATIGFTMMTLAENEELRRAIIEDPDLIGPFIEESVRLELPAPLTPRVTTEEVEVDGLTIPADSRVMLVLATANRENTDHPDTIDLADPVSHLSFGGGVHRCLGSHLARRELRLTIEEFHARITDYRVPDGFTPQVVFPSGTLHLDSLPLEFSVE</sequence>
<dbReference type="PRINTS" id="PR00359">
    <property type="entry name" value="BP450"/>
</dbReference>
<evidence type="ECO:0000256" key="2">
    <source>
        <dbReference type="ARBA" id="ARBA00022617"/>
    </source>
</evidence>
<protein>
    <submittedName>
        <fullName evidence="8">Cytochrome P450</fullName>
    </submittedName>
</protein>
<dbReference type="InterPro" id="IPR001128">
    <property type="entry name" value="Cyt_P450"/>
</dbReference>
<dbReference type="PROSITE" id="PS00086">
    <property type="entry name" value="CYTOCHROME_P450"/>
    <property type="match status" value="1"/>
</dbReference>
<dbReference type="Gene3D" id="1.10.630.10">
    <property type="entry name" value="Cytochrome P450"/>
    <property type="match status" value="1"/>
</dbReference>
<proteinExistence type="inferred from homology"/>
<evidence type="ECO:0000256" key="5">
    <source>
        <dbReference type="ARBA" id="ARBA00023004"/>
    </source>
</evidence>
<comment type="similarity">
    <text evidence="1 7">Belongs to the cytochrome P450 family.</text>
</comment>
<dbReference type="Proteomes" id="UP001479933">
    <property type="component" value="Chromosome"/>
</dbReference>
<dbReference type="PANTHER" id="PTHR46696:SF6">
    <property type="entry name" value="P450, PUTATIVE (EUROFUNG)-RELATED"/>
    <property type="match status" value="1"/>
</dbReference>
<evidence type="ECO:0000256" key="4">
    <source>
        <dbReference type="ARBA" id="ARBA00023002"/>
    </source>
</evidence>
<accession>A0ABZ2TZM8</accession>
<dbReference type="InterPro" id="IPR002397">
    <property type="entry name" value="Cyt_P450_B"/>
</dbReference>
<keyword evidence="3 7" id="KW-0479">Metal-binding</keyword>
<dbReference type="SUPFAM" id="SSF48264">
    <property type="entry name" value="Cytochrome P450"/>
    <property type="match status" value="1"/>
</dbReference>
<keyword evidence="9" id="KW-1185">Reference proteome</keyword>
<evidence type="ECO:0000256" key="6">
    <source>
        <dbReference type="ARBA" id="ARBA00023033"/>
    </source>
</evidence>
<evidence type="ECO:0000313" key="8">
    <source>
        <dbReference type="EMBL" id="WYY06802.1"/>
    </source>
</evidence>
<organism evidence="8 9">
    <name type="scientific">Gordonia hydrophobica</name>
    <dbReference type="NCBI Taxonomy" id="40516"/>
    <lineage>
        <taxon>Bacteria</taxon>
        <taxon>Bacillati</taxon>
        <taxon>Actinomycetota</taxon>
        <taxon>Actinomycetes</taxon>
        <taxon>Mycobacteriales</taxon>
        <taxon>Gordoniaceae</taxon>
        <taxon>Gordonia</taxon>
    </lineage>
</organism>
<dbReference type="PANTHER" id="PTHR46696">
    <property type="entry name" value="P450, PUTATIVE (EUROFUNG)-RELATED"/>
    <property type="match status" value="1"/>
</dbReference>
<evidence type="ECO:0000313" key="9">
    <source>
        <dbReference type="Proteomes" id="UP001479933"/>
    </source>
</evidence>
<dbReference type="InterPro" id="IPR036396">
    <property type="entry name" value="Cyt_P450_sf"/>
</dbReference>